<dbReference type="EMBL" id="RQGD01000008">
    <property type="protein sequence ID" value="TGL62940.1"/>
    <property type="molecule type" value="Genomic_DNA"/>
</dbReference>
<reference evidence="1" key="1">
    <citation type="journal article" date="2019" name="PLoS Negl. Trop. Dis.">
        <title>Revisiting the worldwide diversity of Leptospira species in the environment.</title>
        <authorList>
            <person name="Vincent A.T."/>
            <person name="Schiettekatte O."/>
            <person name="Bourhy P."/>
            <person name="Veyrier F.J."/>
            <person name="Picardeau M."/>
        </authorList>
    </citation>
    <scope>NUCLEOTIDE SEQUENCE [LARGE SCALE GENOMIC DNA]</scope>
    <source>
        <strain evidence="1">201702476</strain>
    </source>
</reference>
<proteinExistence type="predicted"/>
<keyword evidence="2" id="KW-1185">Reference proteome</keyword>
<dbReference type="OrthoDB" id="339175at2"/>
<evidence type="ECO:0000313" key="1">
    <source>
        <dbReference type="EMBL" id="TGL62940.1"/>
    </source>
</evidence>
<sequence>MAKSSDNNNSSSIVSLLVAGSSNAGCAVTSAPAINSNLTQVESRARTKYSISTCEGAGFTSLELSQTYVTKGAVGTSSSSLLSTTKDVMLSTSKGGTNVEVTFVLNTQSSSLDVIAYGTGNPLDGPTYRIATGVQIQYKNTSGTFANTSKGGSVSAPIPVAGTSYTYCLDFQSTPNGSRFLNGFNKPCAELTETERGSMSFYPIMQMMMVPTYSNGNRLGFVFNGVTITSFTIGSIVSNTEM</sequence>
<comment type="caution">
    <text evidence="1">The sequence shown here is derived from an EMBL/GenBank/DDBJ whole genome shotgun (WGS) entry which is preliminary data.</text>
</comment>
<name>A0A4V3JS21_9LEPT</name>
<dbReference type="AlphaFoldDB" id="A0A4V3JS21"/>
<evidence type="ECO:0000313" key="2">
    <source>
        <dbReference type="Proteomes" id="UP000297693"/>
    </source>
</evidence>
<protein>
    <submittedName>
        <fullName evidence="1">Uncharacterized protein</fullName>
    </submittedName>
</protein>
<organism evidence="1 2">
    <name type="scientific">Leptospira ognonensis</name>
    <dbReference type="NCBI Taxonomy" id="2484945"/>
    <lineage>
        <taxon>Bacteria</taxon>
        <taxon>Pseudomonadati</taxon>
        <taxon>Spirochaetota</taxon>
        <taxon>Spirochaetia</taxon>
        <taxon>Leptospirales</taxon>
        <taxon>Leptospiraceae</taxon>
        <taxon>Leptospira</taxon>
    </lineage>
</organism>
<dbReference type="Proteomes" id="UP000297693">
    <property type="component" value="Unassembled WGS sequence"/>
</dbReference>
<gene>
    <name evidence="1" type="ORF">EHQ58_01975</name>
</gene>
<accession>A0A4V3JS21</accession>